<dbReference type="GeneID" id="18260217"/>
<keyword evidence="2" id="KW-0479">Metal-binding</keyword>
<evidence type="ECO:0000259" key="7">
    <source>
        <dbReference type="Pfam" id="PF00462"/>
    </source>
</evidence>
<dbReference type="InterPro" id="IPR036249">
    <property type="entry name" value="Thioredoxin-like_sf"/>
</dbReference>
<dbReference type="GO" id="GO:0051537">
    <property type="term" value="F:2 iron, 2 sulfur cluster binding"/>
    <property type="evidence" value="ECO:0007669"/>
    <property type="project" value="UniProtKB-KW"/>
</dbReference>
<evidence type="ECO:0000256" key="5">
    <source>
        <dbReference type="ARBA" id="ARBA00023284"/>
    </source>
</evidence>
<keyword evidence="4" id="KW-0411">Iron-sulfur</keyword>
<dbReference type="eggNOG" id="KOG0911">
    <property type="taxonomic scope" value="Eukaryota"/>
</dbReference>
<accession>G0SFE8</accession>
<dbReference type="Gene3D" id="3.40.30.10">
    <property type="entry name" value="Glutaredoxin"/>
    <property type="match status" value="1"/>
</dbReference>
<dbReference type="EMBL" id="GL988046">
    <property type="protein sequence ID" value="EGS18164.1"/>
    <property type="molecule type" value="Genomic_DNA"/>
</dbReference>
<protein>
    <recommendedName>
        <fullName evidence="6">Monothiol glutaredoxin-5, mitochondrial</fullName>
    </recommendedName>
</protein>
<dbReference type="CDD" id="cd03028">
    <property type="entry name" value="GRX_PICOT_like"/>
    <property type="match status" value="1"/>
</dbReference>
<name>G0SFE8_CHATD</name>
<evidence type="ECO:0000256" key="4">
    <source>
        <dbReference type="ARBA" id="ARBA00023014"/>
    </source>
</evidence>
<reference evidence="8 9" key="1">
    <citation type="journal article" date="2011" name="Cell">
        <title>Insight into structure and assembly of the nuclear pore complex by utilizing the genome of a eukaryotic thermophile.</title>
        <authorList>
            <person name="Amlacher S."/>
            <person name="Sarges P."/>
            <person name="Flemming D."/>
            <person name="van Noort V."/>
            <person name="Kunze R."/>
            <person name="Devos D.P."/>
            <person name="Arumugam M."/>
            <person name="Bork P."/>
            <person name="Hurt E."/>
        </authorList>
    </citation>
    <scope>NUCLEOTIDE SEQUENCE [LARGE SCALE GENOMIC DNA]</scope>
    <source>
        <strain evidence="9">DSM 1495 / CBS 144.50 / IMI 039719</strain>
    </source>
</reference>
<dbReference type="AlphaFoldDB" id="G0SFE8"/>
<dbReference type="STRING" id="759272.G0SFE8"/>
<dbReference type="GO" id="GO:0046872">
    <property type="term" value="F:metal ion binding"/>
    <property type="evidence" value="ECO:0007669"/>
    <property type="project" value="UniProtKB-KW"/>
</dbReference>
<sequence>MFARTAFARAFRPLATSASAALRPIPQQTANQIFLSLTARRLLSQETRKAIDQAVNSTPVVLFMKGTPEMPQCGFSRATIQVLSMHGVDPEKFAAYNVLEDPELRQGIKEYSDWPTIPQLYVDGEFIGGCDIVISMHQSGELATLLKEKGVLLEQPKEQQEAAAVEGEKKE</sequence>
<dbReference type="GO" id="GO:0005759">
    <property type="term" value="C:mitochondrial matrix"/>
    <property type="evidence" value="ECO:0007669"/>
    <property type="project" value="TreeGrafter"/>
</dbReference>
<dbReference type="InterPro" id="IPR004480">
    <property type="entry name" value="Monothiol_GRX-rel"/>
</dbReference>
<dbReference type="OrthoDB" id="415696at2759"/>
<dbReference type="InterPro" id="IPR033658">
    <property type="entry name" value="GRX_PICOT-like"/>
</dbReference>
<dbReference type="PANTHER" id="PTHR10293">
    <property type="entry name" value="GLUTAREDOXIN FAMILY MEMBER"/>
    <property type="match status" value="1"/>
</dbReference>
<dbReference type="KEGG" id="cthr:CTHT_0061790"/>
<organism evidence="9">
    <name type="scientific">Chaetomium thermophilum (strain DSM 1495 / CBS 144.50 / IMI 039719)</name>
    <name type="common">Thermochaetoides thermophila</name>
    <dbReference type="NCBI Taxonomy" id="759272"/>
    <lineage>
        <taxon>Eukaryota</taxon>
        <taxon>Fungi</taxon>
        <taxon>Dikarya</taxon>
        <taxon>Ascomycota</taxon>
        <taxon>Pezizomycotina</taxon>
        <taxon>Sordariomycetes</taxon>
        <taxon>Sordariomycetidae</taxon>
        <taxon>Sordariales</taxon>
        <taxon>Chaetomiaceae</taxon>
        <taxon>Thermochaetoides</taxon>
    </lineage>
</organism>
<evidence type="ECO:0000256" key="3">
    <source>
        <dbReference type="ARBA" id="ARBA00023004"/>
    </source>
</evidence>
<dbReference type="InterPro" id="IPR002109">
    <property type="entry name" value="Glutaredoxin"/>
</dbReference>
<dbReference type="Pfam" id="PF00462">
    <property type="entry name" value="Glutaredoxin"/>
    <property type="match status" value="1"/>
</dbReference>
<evidence type="ECO:0000256" key="2">
    <source>
        <dbReference type="ARBA" id="ARBA00022723"/>
    </source>
</evidence>
<keyword evidence="5" id="KW-0676">Redox-active center</keyword>
<dbReference type="OMA" id="YEVLDEP"/>
<dbReference type="HOGENOM" id="CLU_026126_2_0_1"/>
<evidence type="ECO:0000256" key="1">
    <source>
        <dbReference type="ARBA" id="ARBA00022714"/>
    </source>
</evidence>
<gene>
    <name evidence="8" type="ORF">CTHT_0061790</name>
</gene>
<evidence type="ECO:0000256" key="6">
    <source>
        <dbReference type="ARBA" id="ARBA00067618"/>
    </source>
</evidence>
<dbReference type="PROSITE" id="PS51354">
    <property type="entry name" value="GLUTAREDOXIN_2"/>
    <property type="match status" value="1"/>
</dbReference>
<dbReference type="NCBIfam" id="TIGR00365">
    <property type="entry name" value="Grx4 family monothiol glutaredoxin"/>
    <property type="match status" value="1"/>
</dbReference>
<keyword evidence="3" id="KW-0408">Iron</keyword>
<dbReference type="GO" id="GO:0015036">
    <property type="term" value="F:disulfide oxidoreductase activity"/>
    <property type="evidence" value="ECO:0007669"/>
    <property type="project" value="UniProtKB-ARBA"/>
</dbReference>
<dbReference type="GO" id="GO:0044571">
    <property type="term" value="P:[2Fe-2S] cluster assembly"/>
    <property type="evidence" value="ECO:0007669"/>
    <property type="project" value="UniProtKB-ARBA"/>
</dbReference>
<keyword evidence="9" id="KW-1185">Reference proteome</keyword>
<dbReference type="RefSeq" id="XP_006696495.1">
    <property type="nucleotide sequence ID" value="XM_006696432.1"/>
</dbReference>
<proteinExistence type="predicted"/>
<feature type="domain" description="Glutaredoxin" evidence="7">
    <location>
        <begin position="60"/>
        <end position="127"/>
    </location>
</feature>
<evidence type="ECO:0000313" key="8">
    <source>
        <dbReference type="EMBL" id="EGS18164.1"/>
    </source>
</evidence>
<dbReference type="PANTHER" id="PTHR10293:SF16">
    <property type="entry name" value="GLUTAREDOXIN-RELATED PROTEIN 5, MITOCHONDRIAL"/>
    <property type="match status" value="1"/>
</dbReference>
<dbReference type="Proteomes" id="UP000008066">
    <property type="component" value="Unassembled WGS sequence"/>
</dbReference>
<dbReference type="SUPFAM" id="SSF52833">
    <property type="entry name" value="Thioredoxin-like"/>
    <property type="match status" value="1"/>
</dbReference>
<evidence type="ECO:0000313" key="9">
    <source>
        <dbReference type="Proteomes" id="UP000008066"/>
    </source>
</evidence>
<keyword evidence="1" id="KW-0001">2Fe-2S</keyword>
<dbReference type="FunFam" id="3.40.30.10:FF:000005">
    <property type="entry name" value="Glutaredoxin 5"/>
    <property type="match status" value="1"/>
</dbReference>